<organism evidence="2 4">
    <name type="scientific">Adineta steineri</name>
    <dbReference type="NCBI Taxonomy" id="433720"/>
    <lineage>
        <taxon>Eukaryota</taxon>
        <taxon>Metazoa</taxon>
        <taxon>Spiralia</taxon>
        <taxon>Gnathifera</taxon>
        <taxon>Rotifera</taxon>
        <taxon>Eurotatoria</taxon>
        <taxon>Bdelloidea</taxon>
        <taxon>Adinetida</taxon>
        <taxon>Adinetidae</taxon>
        <taxon>Adineta</taxon>
    </lineage>
</organism>
<dbReference type="Pfam" id="PF00583">
    <property type="entry name" value="Acetyltransf_1"/>
    <property type="match status" value="1"/>
</dbReference>
<accession>A0A813MLY1</accession>
<proteinExistence type="predicted"/>
<dbReference type="InterPro" id="IPR016181">
    <property type="entry name" value="Acyl_CoA_acyltransferase"/>
</dbReference>
<evidence type="ECO:0000313" key="2">
    <source>
        <dbReference type="EMBL" id="CAF0723609.1"/>
    </source>
</evidence>
<dbReference type="CDD" id="cd04301">
    <property type="entry name" value="NAT_SF"/>
    <property type="match status" value="1"/>
</dbReference>
<evidence type="ECO:0000313" key="4">
    <source>
        <dbReference type="Proteomes" id="UP000663860"/>
    </source>
</evidence>
<dbReference type="InterPro" id="IPR000182">
    <property type="entry name" value="GNAT_dom"/>
</dbReference>
<protein>
    <recommendedName>
        <fullName evidence="1">N-acetyltransferase domain-containing protein</fullName>
    </recommendedName>
</protein>
<name>A0A813MLY1_9BILA</name>
<dbReference type="GO" id="GO:0016747">
    <property type="term" value="F:acyltransferase activity, transferring groups other than amino-acyl groups"/>
    <property type="evidence" value="ECO:0007669"/>
    <property type="project" value="InterPro"/>
</dbReference>
<dbReference type="SUPFAM" id="SSF55729">
    <property type="entry name" value="Acyl-CoA N-acyltransferases (Nat)"/>
    <property type="match status" value="1"/>
</dbReference>
<dbReference type="PROSITE" id="PS51186">
    <property type="entry name" value="GNAT"/>
    <property type="match status" value="1"/>
</dbReference>
<dbReference type="Proteomes" id="UP000663868">
    <property type="component" value="Unassembled WGS sequence"/>
</dbReference>
<dbReference type="Gene3D" id="3.40.630.30">
    <property type="match status" value="1"/>
</dbReference>
<evidence type="ECO:0000259" key="1">
    <source>
        <dbReference type="PROSITE" id="PS51186"/>
    </source>
</evidence>
<evidence type="ECO:0000313" key="3">
    <source>
        <dbReference type="EMBL" id="CAF4012960.1"/>
    </source>
</evidence>
<sequence length="215" mass="24591">MANTNISRQGQIFDDHSNSNIHLYFASYNDIDDLYNVVNWAYRGKPSAVSPEEVYSGWISEQHLLTGDRITPDELRELIADEQNTVILVAKLNTSSESKIVGCCKVVTCDKNLQIDDEEKDDTAVEFGLYAVDPDYQSQGIGTLLFNGAIRIAKEYFNAQRMYALILSIKQNQLEWHLRQGFIDTKRVLPFPFSERYKAIVDPDKIKFSVLTKRL</sequence>
<reference evidence="2" key="1">
    <citation type="submission" date="2021-02" db="EMBL/GenBank/DDBJ databases">
        <authorList>
            <person name="Nowell W R."/>
        </authorList>
    </citation>
    <scope>NUCLEOTIDE SEQUENCE</scope>
</reference>
<dbReference type="EMBL" id="CAJNOE010000010">
    <property type="protein sequence ID" value="CAF0723609.1"/>
    <property type="molecule type" value="Genomic_DNA"/>
</dbReference>
<feature type="domain" description="N-acetyltransferase" evidence="1">
    <location>
        <begin position="21"/>
        <end position="207"/>
    </location>
</feature>
<dbReference type="EMBL" id="CAJOBB010002988">
    <property type="protein sequence ID" value="CAF4012960.1"/>
    <property type="molecule type" value="Genomic_DNA"/>
</dbReference>
<gene>
    <name evidence="2" type="ORF">IZO911_LOCUS2180</name>
    <name evidence="3" type="ORF">KXQ929_LOCUS29191</name>
</gene>
<dbReference type="AlphaFoldDB" id="A0A813MLY1"/>
<dbReference type="Proteomes" id="UP000663860">
    <property type="component" value="Unassembled WGS sequence"/>
</dbReference>
<comment type="caution">
    <text evidence="2">The sequence shown here is derived from an EMBL/GenBank/DDBJ whole genome shotgun (WGS) entry which is preliminary data.</text>
</comment>